<protein>
    <submittedName>
        <fullName evidence="10">ABC transporter permease</fullName>
    </submittedName>
</protein>
<evidence type="ECO:0000256" key="4">
    <source>
        <dbReference type="ARBA" id="ARBA00022519"/>
    </source>
</evidence>
<feature type="transmembrane region" description="Helical" evidence="9">
    <location>
        <begin position="146"/>
        <end position="164"/>
    </location>
</feature>
<organism evidence="10 11">
    <name type="scientific">Nocardioides astragali</name>
    <dbReference type="NCBI Taxonomy" id="1776736"/>
    <lineage>
        <taxon>Bacteria</taxon>
        <taxon>Bacillati</taxon>
        <taxon>Actinomycetota</taxon>
        <taxon>Actinomycetes</taxon>
        <taxon>Propionibacteriales</taxon>
        <taxon>Nocardioidaceae</taxon>
        <taxon>Nocardioides</taxon>
    </lineage>
</organism>
<evidence type="ECO:0000256" key="2">
    <source>
        <dbReference type="ARBA" id="ARBA00022448"/>
    </source>
</evidence>
<keyword evidence="6 9" id="KW-1133">Transmembrane helix</keyword>
<keyword evidence="7 9" id="KW-0472">Membrane</keyword>
<dbReference type="RefSeq" id="WP_255891650.1">
    <property type="nucleotide sequence ID" value="NZ_JAFMZM010000005.1"/>
</dbReference>
<keyword evidence="4" id="KW-0997">Cell inner membrane</keyword>
<evidence type="ECO:0000256" key="8">
    <source>
        <dbReference type="SAM" id="MobiDB-lite"/>
    </source>
</evidence>
<name>A0ABW2MZB3_9ACTN</name>
<feature type="region of interest" description="Disordered" evidence="8">
    <location>
        <begin position="347"/>
        <end position="367"/>
    </location>
</feature>
<keyword evidence="3" id="KW-1003">Cell membrane</keyword>
<feature type="transmembrane region" description="Helical" evidence="9">
    <location>
        <begin position="68"/>
        <end position="88"/>
    </location>
</feature>
<evidence type="ECO:0000256" key="5">
    <source>
        <dbReference type="ARBA" id="ARBA00022692"/>
    </source>
</evidence>
<accession>A0ABW2MZB3</accession>
<keyword evidence="11" id="KW-1185">Reference proteome</keyword>
<reference evidence="11" key="1">
    <citation type="journal article" date="2019" name="Int. J. Syst. Evol. Microbiol.">
        <title>The Global Catalogue of Microorganisms (GCM) 10K type strain sequencing project: providing services to taxonomists for standard genome sequencing and annotation.</title>
        <authorList>
            <consortium name="The Broad Institute Genomics Platform"/>
            <consortium name="The Broad Institute Genome Sequencing Center for Infectious Disease"/>
            <person name="Wu L."/>
            <person name="Ma J."/>
        </authorList>
    </citation>
    <scope>NUCLEOTIDE SEQUENCE [LARGE SCALE GENOMIC DNA]</scope>
    <source>
        <strain evidence="11">FCH27</strain>
    </source>
</reference>
<comment type="subcellular location">
    <subcellularLocation>
        <location evidence="1">Cell membrane</location>
        <topology evidence="1">Multi-pass membrane protein</topology>
    </subcellularLocation>
</comment>
<keyword evidence="2" id="KW-0813">Transport</keyword>
<feature type="transmembrane region" description="Helical" evidence="9">
    <location>
        <begin position="290"/>
        <end position="311"/>
    </location>
</feature>
<feature type="transmembrane region" description="Helical" evidence="9">
    <location>
        <begin position="238"/>
        <end position="260"/>
    </location>
</feature>
<dbReference type="Pfam" id="PF02653">
    <property type="entry name" value="BPD_transp_2"/>
    <property type="match status" value="1"/>
</dbReference>
<dbReference type="Proteomes" id="UP001596524">
    <property type="component" value="Unassembled WGS sequence"/>
</dbReference>
<feature type="transmembrane region" description="Helical" evidence="9">
    <location>
        <begin position="38"/>
        <end position="56"/>
    </location>
</feature>
<dbReference type="CDD" id="cd06579">
    <property type="entry name" value="TM_PBP1_transp_AraH_like"/>
    <property type="match status" value="1"/>
</dbReference>
<sequence>MSVKTEDEVVTPAVPRESRRTTTSAASRWATLLAFDKVGAVYVWLAIIVVFSIWVPETFPNLMTAKQILNSNAITGLAALSVTIPLAARVFDLSFALNMTLCGVAVAHFVVDGVPLVLAVLLGVLIGLVVGLINATVVVAMKIDSFIATLATGSLIQALITMVTNDTPISDAKLAGGFATIGQTTVGGITLPVFYFAVVAVGIWYLLEHTATGRRLYAVGFNPDAARLAGVKVARLQFLALVTSGVLAGSAGIVLASILGGGSPTAGTPYLLPGFAAVFLGATQLKNGRFNAGGTLIAVLLLGTGTTGLGLANAPQWSGALFVGIVLIAALMVTGLQRRTTLAARPAALDEPSHGDDATAPSKDVSA</sequence>
<feature type="transmembrane region" description="Helical" evidence="9">
    <location>
        <begin position="317"/>
        <end position="336"/>
    </location>
</feature>
<evidence type="ECO:0000256" key="7">
    <source>
        <dbReference type="ARBA" id="ARBA00023136"/>
    </source>
</evidence>
<dbReference type="PANTHER" id="PTHR32196">
    <property type="entry name" value="ABC TRANSPORTER PERMEASE PROTEIN YPHD-RELATED-RELATED"/>
    <property type="match status" value="1"/>
</dbReference>
<evidence type="ECO:0000256" key="3">
    <source>
        <dbReference type="ARBA" id="ARBA00022475"/>
    </source>
</evidence>
<dbReference type="InterPro" id="IPR001851">
    <property type="entry name" value="ABC_transp_permease"/>
</dbReference>
<proteinExistence type="predicted"/>
<evidence type="ECO:0000256" key="9">
    <source>
        <dbReference type="SAM" id="Phobius"/>
    </source>
</evidence>
<feature type="transmembrane region" description="Helical" evidence="9">
    <location>
        <begin position="117"/>
        <end position="139"/>
    </location>
</feature>
<evidence type="ECO:0000313" key="11">
    <source>
        <dbReference type="Proteomes" id="UP001596524"/>
    </source>
</evidence>
<feature type="transmembrane region" description="Helical" evidence="9">
    <location>
        <begin position="266"/>
        <end position="283"/>
    </location>
</feature>
<keyword evidence="5 9" id="KW-0812">Transmembrane</keyword>
<comment type="caution">
    <text evidence="10">The sequence shown here is derived from an EMBL/GenBank/DDBJ whole genome shotgun (WGS) entry which is preliminary data.</text>
</comment>
<dbReference type="EMBL" id="JBHTCH010000012">
    <property type="protein sequence ID" value="MFC7360382.1"/>
    <property type="molecule type" value="Genomic_DNA"/>
</dbReference>
<feature type="transmembrane region" description="Helical" evidence="9">
    <location>
        <begin position="184"/>
        <end position="207"/>
    </location>
</feature>
<dbReference type="PANTHER" id="PTHR32196:SF21">
    <property type="entry name" value="ABC TRANSPORTER PERMEASE PROTEIN YPHD-RELATED"/>
    <property type="match status" value="1"/>
</dbReference>
<evidence type="ECO:0000256" key="1">
    <source>
        <dbReference type="ARBA" id="ARBA00004651"/>
    </source>
</evidence>
<gene>
    <name evidence="10" type="ORF">ACFQO6_08895</name>
</gene>
<evidence type="ECO:0000256" key="6">
    <source>
        <dbReference type="ARBA" id="ARBA00022989"/>
    </source>
</evidence>
<evidence type="ECO:0000313" key="10">
    <source>
        <dbReference type="EMBL" id="MFC7360382.1"/>
    </source>
</evidence>